<dbReference type="PANTHER" id="PTHR18895:SF74">
    <property type="entry name" value="MTRF1L RELEASE FACTOR GLUTAMINE METHYLTRANSFERASE"/>
    <property type="match status" value="1"/>
</dbReference>
<dbReference type="PANTHER" id="PTHR18895">
    <property type="entry name" value="HEMK METHYLTRANSFERASE"/>
    <property type="match status" value="1"/>
</dbReference>
<comment type="function">
    <text evidence="5">Methylates the class 1 translation termination release factors RF1/PrfA and RF2/PrfB on the glutamine residue of the universally conserved GGQ motif.</text>
</comment>
<feature type="binding site" evidence="5">
    <location>
        <begin position="189"/>
        <end position="192"/>
    </location>
    <ligand>
        <name>substrate</name>
    </ligand>
</feature>
<dbReference type="AlphaFoldDB" id="A0A8J3EM89"/>
<accession>A0A8J3EM89</accession>
<dbReference type="InterPro" id="IPR007848">
    <property type="entry name" value="Small_mtfrase_dom"/>
</dbReference>
<evidence type="ECO:0000259" key="7">
    <source>
        <dbReference type="Pfam" id="PF17827"/>
    </source>
</evidence>
<evidence type="ECO:0000256" key="2">
    <source>
        <dbReference type="ARBA" id="ARBA00022679"/>
    </source>
</evidence>
<evidence type="ECO:0000256" key="1">
    <source>
        <dbReference type="ARBA" id="ARBA00022603"/>
    </source>
</evidence>
<dbReference type="Gene3D" id="3.40.50.150">
    <property type="entry name" value="Vaccinia Virus protein VP39"/>
    <property type="match status" value="1"/>
</dbReference>
<dbReference type="GO" id="GO:0003676">
    <property type="term" value="F:nucleic acid binding"/>
    <property type="evidence" value="ECO:0007669"/>
    <property type="project" value="InterPro"/>
</dbReference>
<feature type="binding site" evidence="5">
    <location>
        <begin position="123"/>
        <end position="127"/>
    </location>
    <ligand>
        <name>S-adenosyl-L-methionine</name>
        <dbReference type="ChEBI" id="CHEBI:59789"/>
    </ligand>
</feature>
<evidence type="ECO:0000256" key="3">
    <source>
        <dbReference type="ARBA" id="ARBA00022691"/>
    </source>
</evidence>
<evidence type="ECO:0000256" key="5">
    <source>
        <dbReference type="HAMAP-Rule" id="MF_02126"/>
    </source>
</evidence>
<reference evidence="8" key="2">
    <citation type="submission" date="2020-09" db="EMBL/GenBank/DDBJ databases">
        <authorList>
            <person name="Sun Q."/>
            <person name="Zhou Y."/>
        </authorList>
    </citation>
    <scope>NUCLEOTIDE SEQUENCE</scope>
    <source>
        <strain evidence="8">CGMCC 1.12777</strain>
    </source>
</reference>
<comment type="catalytic activity">
    <reaction evidence="4 5">
        <text>L-glutaminyl-[peptide chain release factor] + S-adenosyl-L-methionine = N(5)-methyl-L-glutaminyl-[peptide chain release factor] + S-adenosyl-L-homocysteine + H(+)</text>
        <dbReference type="Rhea" id="RHEA:42896"/>
        <dbReference type="Rhea" id="RHEA-COMP:10271"/>
        <dbReference type="Rhea" id="RHEA-COMP:10272"/>
        <dbReference type="ChEBI" id="CHEBI:15378"/>
        <dbReference type="ChEBI" id="CHEBI:30011"/>
        <dbReference type="ChEBI" id="CHEBI:57856"/>
        <dbReference type="ChEBI" id="CHEBI:59789"/>
        <dbReference type="ChEBI" id="CHEBI:61891"/>
        <dbReference type="EC" id="2.1.1.297"/>
    </reaction>
</comment>
<feature type="binding site" evidence="5">
    <location>
        <position position="146"/>
    </location>
    <ligand>
        <name>S-adenosyl-L-methionine</name>
        <dbReference type="ChEBI" id="CHEBI:59789"/>
    </ligand>
</feature>
<dbReference type="PROSITE" id="PS00092">
    <property type="entry name" value="N6_MTASE"/>
    <property type="match status" value="1"/>
</dbReference>
<evidence type="ECO:0000259" key="6">
    <source>
        <dbReference type="Pfam" id="PF05175"/>
    </source>
</evidence>
<dbReference type="EMBL" id="BMFV01000020">
    <property type="protein sequence ID" value="GGH84024.1"/>
    <property type="molecule type" value="Genomic_DNA"/>
</dbReference>
<dbReference type="NCBIfam" id="TIGR03534">
    <property type="entry name" value="RF_mod_PrmC"/>
    <property type="match status" value="1"/>
</dbReference>
<dbReference type="InterPro" id="IPR050320">
    <property type="entry name" value="N5-glutamine_MTase"/>
</dbReference>
<keyword evidence="9" id="KW-1185">Reference proteome</keyword>
<dbReference type="GO" id="GO:0032259">
    <property type="term" value="P:methylation"/>
    <property type="evidence" value="ECO:0007669"/>
    <property type="project" value="UniProtKB-KW"/>
</dbReference>
<comment type="caution">
    <text evidence="5">Lacks conserved residue(s) required for the propagation of feature annotation.</text>
</comment>
<dbReference type="Gene3D" id="1.10.8.10">
    <property type="entry name" value="DNA helicase RuvA subunit, C-terminal domain"/>
    <property type="match status" value="1"/>
</dbReference>
<dbReference type="Pfam" id="PF05175">
    <property type="entry name" value="MTS"/>
    <property type="match status" value="1"/>
</dbReference>
<evidence type="ECO:0000313" key="9">
    <source>
        <dbReference type="Proteomes" id="UP000656813"/>
    </source>
</evidence>
<feature type="binding site" evidence="5">
    <location>
        <position position="189"/>
    </location>
    <ligand>
        <name>S-adenosyl-L-methionine</name>
        <dbReference type="ChEBI" id="CHEBI:59789"/>
    </ligand>
</feature>
<gene>
    <name evidence="5 8" type="primary">prmC</name>
    <name evidence="8" type="ORF">GCM10007096_26140</name>
</gene>
<dbReference type="EC" id="2.1.1.297" evidence="5"/>
<dbReference type="InterPro" id="IPR004556">
    <property type="entry name" value="HemK-like"/>
</dbReference>
<dbReference type="CDD" id="cd02440">
    <property type="entry name" value="AdoMet_MTases"/>
    <property type="match status" value="1"/>
</dbReference>
<dbReference type="InterPro" id="IPR029063">
    <property type="entry name" value="SAM-dependent_MTases_sf"/>
</dbReference>
<dbReference type="SUPFAM" id="SSF53335">
    <property type="entry name" value="S-adenosyl-L-methionine-dependent methyltransferases"/>
    <property type="match status" value="1"/>
</dbReference>
<name>A0A8J3EM89_9BACL</name>
<evidence type="ECO:0000256" key="4">
    <source>
        <dbReference type="ARBA" id="ARBA00048391"/>
    </source>
</evidence>
<comment type="similarity">
    <text evidence="5">Belongs to the protein N5-glutamine methyltransferase family. PrmC subfamily.</text>
</comment>
<dbReference type="InterPro" id="IPR040758">
    <property type="entry name" value="PrmC_N"/>
</dbReference>
<feature type="domain" description="Release factor glutamine methyltransferase N-terminal" evidence="7">
    <location>
        <begin position="7"/>
        <end position="75"/>
    </location>
</feature>
<feature type="domain" description="Methyltransferase small" evidence="6">
    <location>
        <begin position="118"/>
        <end position="209"/>
    </location>
</feature>
<keyword evidence="1 5" id="KW-0489">Methyltransferase</keyword>
<dbReference type="Proteomes" id="UP000656813">
    <property type="component" value="Unassembled WGS sequence"/>
</dbReference>
<dbReference type="GO" id="GO:0102559">
    <property type="term" value="F:peptide chain release factor N(5)-glutamine methyltransferase activity"/>
    <property type="evidence" value="ECO:0007669"/>
    <property type="project" value="UniProtKB-EC"/>
</dbReference>
<dbReference type="NCBIfam" id="TIGR00536">
    <property type="entry name" value="hemK_fam"/>
    <property type="match status" value="1"/>
</dbReference>
<dbReference type="Pfam" id="PF17827">
    <property type="entry name" value="PrmC_N"/>
    <property type="match status" value="1"/>
</dbReference>
<organism evidence="8 9">
    <name type="scientific">Pullulanibacillus pueri</name>
    <dbReference type="NCBI Taxonomy" id="1437324"/>
    <lineage>
        <taxon>Bacteria</taxon>
        <taxon>Bacillati</taxon>
        <taxon>Bacillota</taxon>
        <taxon>Bacilli</taxon>
        <taxon>Bacillales</taxon>
        <taxon>Sporolactobacillaceae</taxon>
        <taxon>Pullulanibacillus</taxon>
    </lineage>
</organism>
<evidence type="ECO:0000313" key="8">
    <source>
        <dbReference type="EMBL" id="GGH84024.1"/>
    </source>
</evidence>
<comment type="caution">
    <text evidence="8">The sequence shown here is derived from an EMBL/GenBank/DDBJ whole genome shotgun (WGS) entry which is preliminary data.</text>
</comment>
<sequence>MAIKIYEALRWASSFLQEHHRDENIGELLLCHRLQLSRASLFAEMRESLKAEDWDWLQKQIHAHVTGMPVQHIIGSEWFYGRKFKVNPSVLIPRPETEELVQAILQLKKEHFDKGAVSYCDIGTGSGAIATTLALEDPKSHVTAVDISPAALEMAKENAKSLGAEVTFVEGDLLSAFLGKATFDIVVSNPPYIPSREVDQLDTLVKDHEPRLALDGGADGLSPYRLICQQLPHVMGPKGLVGFEIGSGQGAAVAELLESHLGDRNVKTMIKHDINKHERMVFAVFGKK</sequence>
<keyword evidence="2 5" id="KW-0808">Transferase</keyword>
<keyword evidence="3 5" id="KW-0949">S-adenosyl-L-methionine</keyword>
<reference evidence="8" key="1">
    <citation type="journal article" date="2014" name="Int. J. Syst. Evol. Microbiol.">
        <title>Complete genome sequence of Corynebacterium casei LMG S-19264T (=DSM 44701T), isolated from a smear-ripened cheese.</title>
        <authorList>
            <consortium name="US DOE Joint Genome Institute (JGI-PGF)"/>
            <person name="Walter F."/>
            <person name="Albersmeier A."/>
            <person name="Kalinowski J."/>
            <person name="Ruckert C."/>
        </authorList>
    </citation>
    <scope>NUCLEOTIDE SEQUENCE</scope>
    <source>
        <strain evidence="8">CGMCC 1.12777</strain>
    </source>
</reference>
<proteinExistence type="inferred from homology"/>
<protein>
    <recommendedName>
        <fullName evidence="5">Release factor glutamine methyltransferase</fullName>
        <shortName evidence="5">RF MTase</shortName>
        <ecNumber evidence="5">2.1.1.297</ecNumber>
    </recommendedName>
    <alternativeName>
        <fullName evidence="5">N5-glutamine methyltransferase PrmC</fullName>
    </alternativeName>
    <alternativeName>
        <fullName evidence="5">Protein-(glutamine-N5) MTase PrmC</fullName>
    </alternativeName>
    <alternativeName>
        <fullName evidence="5">Protein-glutamine N-methyltransferase PrmC</fullName>
    </alternativeName>
</protein>
<dbReference type="InterPro" id="IPR002052">
    <property type="entry name" value="DNA_methylase_N6_adenine_CS"/>
</dbReference>
<dbReference type="HAMAP" id="MF_02126">
    <property type="entry name" value="RF_methyltr_PrmC"/>
    <property type="match status" value="1"/>
</dbReference>
<dbReference type="InterPro" id="IPR019874">
    <property type="entry name" value="RF_methyltr_PrmC"/>
</dbReference>